<accession>A0AAD6PBM2</accession>
<dbReference type="AlphaFoldDB" id="A0AAD6PBM2"/>
<comment type="caution">
    <text evidence="1">The sequence shown here is derived from an EMBL/GenBank/DDBJ whole genome shotgun (WGS) entry which is preliminary data.</text>
</comment>
<reference evidence="1 2" key="1">
    <citation type="journal article" date="2023" name="Int. J. Mol. Sci.">
        <title>De Novo Assembly and Annotation of 11 Diverse Shrub Willow (Salix) Genomes Reveals Novel Gene Organization in Sex-Linked Regions.</title>
        <authorList>
            <person name="Hyden B."/>
            <person name="Feng K."/>
            <person name="Yates T.B."/>
            <person name="Jawdy S."/>
            <person name="Cereghino C."/>
            <person name="Smart L.B."/>
            <person name="Muchero W."/>
        </authorList>
    </citation>
    <scope>NUCLEOTIDE SEQUENCE [LARGE SCALE GENOMIC DNA]</scope>
    <source>
        <tissue evidence="1">Shoot tip</tissue>
    </source>
</reference>
<protein>
    <submittedName>
        <fullName evidence="1">Uncharacterized protein</fullName>
    </submittedName>
</protein>
<proteinExistence type="predicted"/>
<keyword evidence="2" id="KW-1185">Reference proteome</keyword>
<evidence type="ECO:0000313" key="2">
    <source>
        <dbReference type="Proteomes" id="UP001162972"/>
    </source>
</evidence>
<gene>
    <name evidence="1" type="ORF">OIU84_024087</name>
</gene>
<name>A0AAD6PBM2_9ROSI</name>
<dbReference type="EMBL" id="JAPFFJ010000006">
    <property type="protein sequence ID" value="KAJ6423085.1"/>
    <property type="molecule type" value="Genomic_DNA"/>
</dbReference>
<evidence type="ECO:0000313" key="1">
    <source>
        <dbReference type="EMBL" id="KAJ6423085.1"/>
    </source>
</evidence>
<dbReference type="Proteomes" id="UP001162972">
    <property type="component" value="Chromosome 16"/>
</dbReference>
<organism evidence="1 2">
    <name type="scientific">Salix udensis</name>
    <dbReference type="NCBI Taxonomy" id="889485"/>
    <lineage>
        <taxon>Eukaryota</taxon>
        <taxon>Viridiplantae</taxon>
        <taxon>Streptophyta</taxon>
        <taxon>Embryophyta</taxon>
        <taxon>Tracheophyta</taxon>
        <taxon>Spermatophyta</taxon>
        <taxon>Magnoliopsida</taxon>
        <taxon>eudicotyledons</taxon>
        <taxon>Gunneridae</taxon>
        <taxon>Pentapetalae</taxon>
        <taxon>rosids</taxon>
        <taxon>fabids</taxon>
        <taxon>Malpighiales</taxon>
        <taxon>Salicaceae</taxon>
        <taxon>Saliceae</taxon>
        <taxon>Salix</taxon>
    </lineage>
</organism>
<sequence>MNSEKVILLAITYFVVKSKGCKKKETIENLMALRGANARTNFEFLQPAPNSGAGRASPVEVEPFSFEEVRRTGSEAEGILAGREVKRKGFLAHSSKPSCLMARDCGCHSTATTRSLECPSESDDQAAMFTGSTTIASYFCMATFCDSSTEC</sequence>